<dbReference type="CDD" id="cd10448">
    <property type="entry name" value="GIY-YIG_unchar_3"/>
    <property type="match status" value="1"/>
</dbReference>
<keyword evidence="4" id="KW-1185">Reference proteome</keyword>
<comment type="similarity">
    <text evidence="1">Belongs to the UPF0213 family.</text>
</comment>
<evidence type="ECO:0000313" key="4">
    <source>
        <dbReference type="Proteomes" id="UP001321492"/>
    </source>
</evidence>
<evidence type="ECO:0000259" key="2">
    <source>
        <dbReference type="PROSITE" id="PS50164"/>
    </source>
</evidence>
<dbReference type="SUPFAM" id="SSF82771">
    <property type="entry name" value="GIY-YIG endonuclease"/>
    <property type="match status" value="1"/>
</dbReference>
<feature type="domain" description="GIY-YIG" evidence="2">
    <location>
        <begin position="1"/>
        <end position="71"/>
    </location>
</feature>
<dbReference type="Proteomes" id="UP001321492">
    <property type="component" value="Unassembled WGS sequence"/>
</dbReference>
<sequence>MLASGQHGTLYVGVTNDLARRAQEHREGTATGFTARYGVHRLVWYEDYPRIDEAIGREKQLKKWRRDWKLRLIEEFNPDRLDLYPTLNR</sequence>
<dbReference type="PROSITE" id="PS50164">
    <property type="entry name" value="GIY_YIG"/>
    <property type="match status" value="1"/>
</dbReference>
<dbReference type="EMBL" id="JASJEV010000007">
    <property type="protein sequence ID" value="MDJ1159064.1"/>
    <property type="molecule type" value="Genomic_DNA"/>
</dbReference>
<dbReference type="Pfam" id="PF01541">
    <property type="entry name" value="GIY-YIG"/>
    <property type="match status" value="1"/>
</dbReference>
<dbReference type="RefSeq" id="WP_283741209.1">
    <property type="nucleotide sequence ID" value="NZ_JASJEV010000007.1"/>
</dbReference>
<dbReference type="PANTHER" id="PTHR34477:SF5">
    <property type="entry name" value="BSL5627 PROTEIN"/>
    <property type="match status" value="1"/>
</dbReference>
<proteinExistence type="inferred from homology"/>
<protein>
    <submittedName>
        <fullName evidence="3">GIY-YIG nuclease family protein</fullName>
    </submittedName>
</protein>
<name>A0ABT7AI67_9HYPH</name>
<reference evidence="3 4" key="1">
    <citation type="submission" date="2023-05" db="EMBL/GenBank/DDBJ databases">
        <title>Chelatococcus sp. nov., a moderately thermophilic bacterium isolated from hot spring microbial mat.</title>
        <authorList>
            <person name="Hu C.-J."/>
            <person name="Li W.-J."/>
        </authorList>
    </citation>
    <scope>NUCLEOTIDE SEQUENCE [LARGE SCALE GENOMIC DNA]</scope>
    <source>
        <strain evidence="3 4">SYSU G07232</strain>
    </source>
</reference>
<dbReference type="PANTHER" id="PTHR34477">
    <property type="entry name" value="UPF0213 PROTEIN YHBQ"/>
    <property type="match status" value="1"/>
</dbReference>
<comment type="caution">
    <text evidence="3">The sequence shown here is derived from an EMBL/GenBank/DDBJ whole genome shotgun (WGS) entry which is preliminary data.</text>
</comment>
<accession>A0ABT7AI67</accession>
<organism evidence="3 4">
    <name type="scientific">Chelatococcus albus</name>
    <dbReference type="NCBI Taxonomy" id="3047466"/>
    <lineage>
        <taxon>Bacteria</taxon>
        <taxon>Pseudomonadati</taxon>
        <taxon>Pseudomonadota</taxon>
        <taxon>Alphaproteobacteria</taxon>
        <taxon>Hyphomicrobiales</taxon>
        <taxon>Chelatococcaceae</taxon>
        <taxon>Chelatococcus</taxon>
    </lineage>
</organism>
<dbReference type="InterPro" id="IPR050190">
    <property type="entry name" value="UPF0213_domain"/>
</dbReference>
<dbReference type="InterPro" id="IPR000305">
    <property type="entry name" value="GIY-YIG_endonuc"/>
</dbReference>
<gene>
    <name evidence="3" type="ORF">QNA08_12535</name>
</gene>
<evidence type="ECO:0000313" key="3">
    <source>
        <dbReference type="EMBL" id="MDJ1159064.1"/>
    </source>
</evidence>
<dbReference type="Gene3D" id="3.40.1440.10">
    <property type="entry name" value="GIY-YIG endonuclease"/>
    <property type="match status" value="1"/>
</dbReference>
<evidence type="ECO:0000256" key="1">
    <source>
        <dbReference type="ARBA" id="ARBA00007435"/>
    </source>
</evidence>
<dbReference type="InterPro" id="IPR035901">
    <property type="entry name" value="GIY-YIG_endonuc_sf"/>
</dbReference>